<sequence length="40" mass="4184">MAPATKGVNVNTFDYGDVVFHTFAVGPNATCELDPTGRVA</sequence>
<dbReference type="AlphaFoldDB" id="X1N5V9"/>
<accession>X1N5V9</accession>
<protein>
    <submittedName>
        <fullName evidence="1">Uncharacterized protein</fullName>
    </submittedName>
</protein>
<proteinExistence type="predicted"/>
<name>X1N5V9_9ZZZZ</name>
<comment type="caution">
    <text evidence="1">The sequence shown here is derived from an EMBL/GenBank/DDBJ whole genome shotgun (WGS) entry which is preliminary data.</text>
</comment>
<reference evidence="1" key="1">
    <citation type="journal article" date="2014" name="Front. Microbiol.">
        <title>High frequency of phylogenetically diverse reductive dehalogenase-homologous genes in deep subseafloor sedimentary metagenomes.</title>
        <authorList>
            <person name="Kawai M."/>
            <person name="Futagami T."/>
            <person name="Toyoda A."/>
            <person name="Takaki Y."/>
            <person name="Nishi S."/>
            <person name="Hori S."/>
            <person name="Arai W."/>
            <person name="Tsubouchi T."/>
            <person name="Morono Y."/>
            <person name="Uchiyama I."/>
            <person name="Ito T."/>
            <person name="Fujiyama A."/>
            <person name="Inagaki F."/>
            <person name="Takami H."/>
        </authorList>
    </citation>
    <scope>NUCLEOTIDE SEQUENCE</scope>
    <source>
        <strain evidence="1">Expedition CK06-06</strain>
    </source>
</reference>
<evidence type="ECO:0000313" key="1">
    <source>
        <dbReference type="EMBL" id="GAI25621.1"/>
    </source>
</evidence>
<organism evidence="1">
    <name type="scientific">marine sediment metagenome</name>
    <dbReference type="NCBI Taxonomy" id="412755"/>
    <lineage>
        <taxon>unclassified sequences</taxon>
        <taxon>metagenomes</taxon>
        <taxon>ecological metagenomes</taxon>
    </lineage>
</organism>
<dbReference type="EMBL" id="BARV01018962">
    <property type="protein sequence ID" value="GAI25621.1"/>
    <property type="molecule type" value="Genomic_DNA"/>
</dbReference>
<gene>
    <name evidence="1" type="ORF">S06H3_31963</name>
</gene>